<evidence type="ECO:0000313" key="2">
    <source>
        <dbReference type="EMBL" id="KAK3601717.1"/>
    </source>
</evidence>
<protein>
    <submittedName>
        <fullName evidence="2">Uncharacterized protein</fullName>
    </submittedName>
</protein>
<gene>
    <name evidence="2" type="ORF">CHS0354_016077</name>
</gene>
<accession>A0AAE0T0V1</accession>
<dbReference type="EMBL" id="JAEAOA010001004">
    <property type="protein sequence ID" value="KAK3601717.1"/>
    <property type="molecule type" value="Genomic_DNA"/>
</dbReference>
<dbReference type="Proteomes" id="UP001195483">
    <property type="component" value="Unassembled WGS sequence"/>
</dbReference>
<reference evidence="2" key="2">
    <citation type="journal article" date="2021" name="Genome Biol. Evol.">
        <title>Developing a high-quality reference genome for a parasitic bivalve with doubly uniparental inheritance (Bivalvia: Unionida).</title>
        <authorList>
            <person name="Smith C.H."/>
        </authorList>
    </citation>
    <scope>NUCLEOTIDE SEQUENCE</scope>
    <source>
        <strain evidence="2">CHS0354</strain>
        <tissue evidence="2">Mantle</tissue>
    </source>
</reference>
<feature type="compositionally biased region" description="Basic and acidic residues" evidence="1">
    <location>
        <begin position="1"/>
        <end position="11"/>
    </location>
</feature>
<reference evidence="2" key="1">
    <citation type="journal article" date="2021" name="Genome Biol. Evol.">
        <title>A High-Quality Reference Genome for a Parasitic Bivalve with Doubly Uniparental Inheritance (Bivalvia: Unionida).</title>
        <authorList>
            <person name="Smith C.H."/>
        </authorList>
    </citation>
    <scope>NUCLEOTIDE SEQUENCE</scope>
    <source>
        <strain evidence="2">CHS0354</strain>
    </source>
</reference>
<feature type="region of interest" description="Disordered" evidence="1">
    <location>
        <begin position="1"/>
        <end position="56"/>
    </location>
</feature>
<evidence type="ECO:0000313" key="3">
    <source>
        <dbReference type="Proteomes" id="UP001195483"/>
    </source>
</evidence>
<reference evidence="2" key="3">
    <citation type="submission" date="2023-05" db="EMBL/GenBank/DDBJ databases">
        <authorList>
            <person name="Smith C.H."/>
        </authorList>
    </citation>
    <scope>NUCLEOTIDE SEQUENCE</scope>
    <source>
        <strain evidence="2">CHS0354</strain>
        <tissue evidence="2">Mantle</tissue>
    </source>
</reference>
<proteinExistence type="predicted"/>
<evidence type="ECO:0000256" key="1">
    <source>
        <dbReference type="SAM" id="MobiDB-lite"/>
    </source>
</evidence>
<sequence>MEEKVKKEKNPNLRGSIGCTTYSPTRSPTPPDSTSIMGSIGGTVHPHPSLPPKRTA</sequence>
<name>A0AAE0T0V1_9BIVA</name>
<comment type="caution">
    <text evidence="2">The sequence shown here is derived from an EMBL/GenBank/DDBJ whole genome shotgun (WGS) entry which is preliminary data.</text>
</comment>
<keyword evidence="3" id="KW-1185">Reference proteome</keyword>
<dbReference type="AlphaFoldDB" id="A0AAE0T0V1"/>
<organism evidence="2 3">
    <name type="scientific">Potamilus streckersoni</name>
    <dbReference type="NCBI Taxonomy" id="2493646"/>
    <lineage>
        <taxon>Eukaryota</taxon>
        <taxon>Metazoa</taxon>
        <taxon>Spiralia</taxon>
        <taxon>Lophotrochozoa</taxon>
        <taxon>Mollusca</taxon>
        <taxon>Bivalvia</taxon>
        <taxon>Autobranchia</taxon>
        <taxon>Heteroconchia</taxon>
        <taxon>Palaeoheterodonta</taxon>
        <taxon>Unionida</taxon>
        <taxon>Unionoidea</taxon>
        <taxon>Unionidae</taxon>
        <taxon>Ambleminae</taxon>
        <taxon>Lampsilini</taxon>
        <taxon>Potamilus</taxon>
    </lineage>
</organism>